<organism evidence="2 3">
    <name type="scientific">Oculimacula yallundae</name>
    <dbReference type="NCBI Taxonomy" id="86028"/>
    <lineage>
        <taxon>Eukaryota</taxon>
        <taxon>Fungi</taxon>
        <taxon>Dikarya</taxon>
        <taxon>Ascomycota</taxon>
        <taxon>Pezizomycotina</taxon>
        <taxon>Leotiomycetes</taxon>
        <taxon>Helotiales</taxon>
        <taxon>Ploettnerulaceae</taxon>
        <taxon>Oculimacula</taxon>
    </lineage>
</organism>
<keyword evidence="3" id="KW-1185">Reference proteome</keyword>
<sequence length="171" mass="19000">MQFTSTLLTLAVLSSRSLVFAFCYSEGSGWGTNKNVAETYGAIEDLCVNGHLSGYFNEGQSKQFCVPLSDLNKHAILQVVWLGKGGHDLWKDDCWWRLKDILHDCGDQPQLERLLGQGVVEIGSTLIGTSEPTRNTAVANRFVTSSHTRSSLDEIDTHLESSMTIYLDEEQ</sequence>
<evidence type="ECO:0000313" key="2">
    <source>
        <dbReference type="EMBL" id="KAL2075871.1"/>
    </source>
</evidence>
<accession>A0ABR4D3E1</accession>
<evidence type="ECO:0000256" key="1">
    <source>
        <dbReference type="SAM" id="SignalP"/>
    </source>
</evidence>
<reference evidence="2 3" key="1">
    <citation type="journal article" date="2024" name="Commun. Biol.">
        <title>Comparative genomic analysis of thermophilic fungi reveals convergent evolutionary adaptations and gene losses.</title>
        <authorList>
            <person name="Steindorff A.S."/>
            <person name="Aguilar-Pontes M.V."/>
            <person name="Robinson A.J."/>
            <person name="Andreopoulos B."/>
            <person name="LaButti K."/>
            <person name="Kuo A."/>
            <person name="Mondo S."/>
            <person name="Riley R."/>
            <person name="Otillar R."/>
            <person name="Haridas S."/>
            <person name="Lipzen A."/>
            <person name="Grimwood J."/>
            <person name="Schmutz J."/>
            <person name="Clum A."/>
            <person name="Reid I.D."/>
            <person name="Moisan M.C."/>
            <person name="Butler G."/>
            <person name="Nguyen T.T.M."/>
            <person name="Dewar K."/>
            <person name="Conant G."/>
            <person name="Drula E."/>
            <person name="Henrissat B."/>
            <person name="Hansel C."/>
            <person name="Singer S."/>
            <person name="Hutchinson M.I."/>
            <person name="de Vries R.P."/>
            <person name="Natvig D.O."/>
            <person name="Powell A.J."/>
            <person name="Tsang A."/>
            <person name="Grigoriev I.V."/>
        </authorList>
    </citation>
    <scope>NUCLEOTIDE SEQUENCE [LARGE SCALE GENOMIC DNA]</scope>
    <source>
        <strain evidence="2 3">CBS 494.80</strain>
    </source>
</reference>
<dbReference type="EMBL" id="JAZHXI010000001">
    <property type="protein sequence ID" value="KAL2075871.1"/>
    <property type="molecule type" value="Genomic_DNA"/>
</dbReference>
<protein>
    <submittedName>
        <fullName evidence="2">Uncharacterized protein</fullName>
    </submittedName>
</protein>
<feature type="chain" id="PRO_5046779223" evidence="1">
    <location>
        <begin position="22"/>
        <end position="171"/>
    </location>
</feature>
<comment type="caution">
    <text evidence="2">The sequence shown here is derived from an EMBL/GenBank/DDBJ whole genome shotgun (WGS) entry which is preliminary data.</text>
</comment>
<feature type="signal peptide" evidence="1">
    <location>
        <begin position="1"/>
        <end position="21"/>
    </location>
</feature>
<keyword evidence="1" id="KW-0732">Signal</keyword>
<evidence type="ECO:0000313" key="3">
    <source>
        <dbReference type="Proteomes" id="UP001595075"/>
    </source>
</evidence>
<dbReference type="Proteomes" id="UP001595075">
    <property type="component" value="Unassembled WGS sequence"/>
</dbReference>
<name>A0ABR4D3E1_9HELO</name>
<proteinExistence type="predicted"/>
<gene>
    <name evidence="2" type="ORF">VTL71DRAFT_814</name>
</gene>